<evidence type="ECO:0000256" key="2">
    <source>
        <dbReference type="ARBA" id="ARBA00022692"/>
    </source>
</evidence>
<dbReference type="PANTHER" id="PTHR47704:SF1">
    <property type="entry name" value="POTASSIUM TRANSPORTER KIMA"/>
    <property type="match status" value="1"/>
</dbReference>
<dbReference type="PANTHER" id="PTHR47704">
    <property type="entry name" value="POTASSIUM TRANSPORTER KIMA"/>
    <property type="match status" value="1"/>
</dbReference>
<comment type="subcellular location">
    <subcellularLocation>
        <location evidence="1">Membrane</location>
        <topology evidence="1">Multi-pass membrane protein</topology>
    </subcellularLocation>
</comment>
<name>A0A158GFH1_9BURK</name>
<feature type="transmembrane region" description="Helical" evidence="5">
    <location>
        <begin position="463"/>
        <end position="481"/>
    </location>
</feature>
<dbReference type="GO" id="GO:0022857">
    <property type="term" value="F:transmembrane transporter activity"/>
    <property type="evidence" value="ECO:0007669"/>
    <property type="project" value="InterPro"/>
</dbReference>
<feature type="transmembrane region" description="Helical" evidence="5">
    <location>
        <begin position="75"/>
        <end position="94"/>
    </location>
</feature>
<evidence type="ECO:0000313" key="7">
    <source>
        <dbReference type="Proteomes" id="UP000054683"/>
    </source>
</evidence>
<evidence type="ECO:0000256" key="5">
    <source>
        <dbReference type="SAM" id="Phobius"/>
    </source>
</evidence>
<protein>
    <submittedName>
        <fullName evidence="6">Amino acid transporter-like protein</fullName>
    </submittedName>
</protein>
<dbReference type="EMBL" id="FCOK02000013">
    <property type="protein sequence ID" value="SAL30379.1"/>
    <property type="molecule type" value="Genomic_DNA"/>
</dbReference>
<feature type="transmembrane region" description="Helical" evidence="5">
    <location>
        <begin position="272"/>
        <end position="294"/>
    </location>
</feature>
<reference evidence="6 7" key="1">
    <citation type="submission" date="2016-01" db="EMBL/GenBank/DDBJ databases">
        <authorList>
            <person name="Oliw E.H."/>
        </authorList>
    </citation>
    <scope>NUCLEOTIDE SEQUENCE [LARGE SCALE GENOMIC DNA]</scope>
    <source>
        <strain evidence="6">LMG 27134</strain>
    </source>
</reference>
<dbReference type="Pfam" id="PF13520">
    <property type="entry name" value="AA_permease_2"/>
    <property type="match status" value="1"/>
</dbReference>
<feature type="transmembrane region" description="Helical" evidence="5">
    <location>
        <begin position="231"/>
        <end position="251"/>
    </location>
</feature>
<dbReference type="InterPro" id="IPR002293">
    <property type="entry name" value="AA/rel_permease1"/>
</dbReference>
<evidence type="ECO:0000256" key="4">
    <source>
        <dbReference type="ARBA" id="ARBA00023136"/>
    </source>
</evidence>
<feature type="transmembrane region" description="Helical" evidence="5">
    <location>
        <begin position="145"/>
        <end position="169"/>
    </location>
</feature>
<evidence type="ECO:0000256" key="3">
    <source>
        <dbReference type="ARBA" id="ARBA00022989"/>
    </source>
</evidence>
<dbReference type="InterPro" id="IPR053153">
    <property type="entry name" value="APC_K+_Transporter"/>
</dbReference>
<sequence length="668" mass="71995">MVLPLLDQPGDAVTAVQKIWGVLVGKPLDPLDPRTRHVIAVTPLLAWVGLGADGLSSSCYGPEEAFLALGQHTPLALILALATAATVFIIALGYNQVIELFPTGGGGYRVATALLGSSPGLVSGAALLVDYVLTIATSLASGVDAFFSLLPVSAQAFKLATELTLIVLMTGLNFRGMKESILVLLPIFLGFVVLHLGLIIYGVAVHSDHLAAVVPGAVAEAHSMSHTLGPLVVVALLMRAFSLGGGTYTGLEAVSNNVNMLADPRVPNGKVTMFYMATSLAFTAGGIILLYMLWHAQPVEGQTLNAVVFGSVIEHLGLGSAFARHALLAVVLALEAGLLLVGAQTGFLDGPAVLSNMASDSWVPRHFRDLSTRLVRQNGIVVMGIASLVILMWTKGNVDILVVLYSINVFLTFSLSLLGLCTYWWQHRHDGRGWVRPFVLSALGLSVTSAVLVITLIEKFTAGGWLTVLVTSAVIAACFLIKRHYSDTRAQLAREDSLFSDLQLAASEPDVAKPDPSRHTAILLVGKHRGASMHALLWVNRLFPDHFKNFIFLAVGEVDAQSYEGAEHLERLQKTIQSSLEYYVSYCRRHGIPADYRIAFGTHPIGEFMKLAEATMDEFPDSVCFASKLIFKRVNFLTAWLHNQTPVEIQTRLHQQGKQMVLLPMNVG</sequence>
<dbReference type="AlphaFoldDB" id="A0A158GFH1"/>
<dbReference type="Proteomes" id="UP000054683">
    <property type="component" value="Unassembled WGS sequence"/>
</dbReference>
<proteinExistence type="predicted"/>
<keyword evidence="3 5" id="KW-1133">Transmembrane helix</keyword>
<dbReference type="GO" id="GO:0016020">
    <property type="term" value="C:membrane"/>
    <property type="evidence" value="ECO:0007669"/>
    <property type="project" value="UniProtKB-SubCell"/>
</dbReference>
<evidence type="ECO:0000256" key="1">
    <source>
        <dbReference type="ARBA" id="ARBA00004141"/>
    </source>
</evidence>
<feature type="transmembrane region" description="Helical" evidence="5">
    <location>
        <begin position="181"/>
        <end position="204"/>
    </location>
</feature>
<gene>
    <name evidence="6" type="ORF">AWB69_02483</name>
</gene>
<dbReference type="RefSeq" id="WP_407923031.1">
    <property type="nucleotide sequence ID" value="NZ_FCOK02000013.1"/>
</dbReference>
<feature type="transmembrane region" description="Helical" evidence="5">
    <location>
        <begin position="326"/>
        <end position="348"/>
    </location>
</feature>
<accession>A0A158GFH1</accession>
<keyword evidence="4 5" id="KW-0472">Membrane</keyword>
<feature type="transmembrane region" description="Helical" evidence="5">
    <location>
        <begin position="437"/>
        <end position="457"/>
    </location>
</feature>
<feature type="transmembrane region" description="Helical" evidence="5">
    <location>
        <begin position="374"/>
        <end position="394"/>
    </location>
</feature>
<organism evidence="6 7">
    <name type="scientific">Caballeronia udeis</name>
    <dbReference type="NCBI Taxonomy" id="1232866"/>
    <lineage>
        <taxon>Bacteria</taxon>
        <taxon>Pseudomonadati</taxon>
        <taxon>Pseudomonadota</taxon>
        <taxon>Betaproteobacteria</taxon>
        <taxon>Burkholderiales</taxon>
        <taxon>Burkholderiaceae</taxon>
        <taxon>Caballeronia</taxon>
    </lineage>
</organism>
<keyword evidence="2 5" id="KW-0812">Transmembrane</keyword>
<dbReference type="Gene3D" id="1.20.1740.10">
    <property type="entry name" value="Amino acid/polyamine transporter I"/>
    <property type="match status" value="1"/>
</dbReference>
<feature type="transmembrane region" description="Helical" evidence="5">
    <location>
        <begin position="400"/>
        <end position="425"/>
    </location>
</feature>
<evidence type="ECO:0000313" key="6">
    <source>
        <dbReference type="EMBL" id="SAL30379.1"/>
    </source>
</evidence>
<feature type="transmembrane region" description="Helical" evidence="5">
    <location>
        <begin position="106"/>
        <end position="133"/>
    </location>
</feature>